<keyword evidence="1" id="KW-0472">Membrane</keyword>
<gene>
    <name evidence="3" type="ORF">Pla52o_12390</name>
</gene>
<dbReference type="InterPro" id="IPR001932">
    <property type="entry name" value="PPM-type_phosphatase-like_dom"/>
</dbReference>
<dbReference type="Gene3D" id="3.60.40.10">
    <property type="entry name" value="PPM-type phosphatase domain"/>
    <property type="match status" value="1"/>
</dbReference>
<dbReference type="GO" id="GO:0004722">
    <property type="term" value="F:protein serine/threonine phosphatase activity"/>
    <property type="evidence" value="ECO:0007669"/>
    <property type="project" value="InterPro"/>
</dbReference>
<organism evidence="3 4">
    <name type="scientific">Novipirellula galeiformis</name>
    <dbReference type="NCBI Taxonomy" id="2528004"/>
    <lineage>
        <taxon>Bacteria</taxon>
        <taxon>Pseudomonadati</taxon>
        <taxon>Planctomycetota</taxon>
        <taxon>Planctomycetia</taxon>
        <taxon>Pirellulales</taxon>
        <taxon>Pirellulaceae</taxon>
        <taxon>Novipirellula</taxon>
    </lineage>
</organism>
<proteinExistence type="predicted"/>
<feature type="transmembrane region" description="Helical" evidence="1">
    <location>
        <begin position="307"/>
        <end position="332"/>
    </location>
</feature>
<sequence>MCCPNLRTDAGLQYRPVQTVQHLDPSQQSVSESWNSGITYSQLTDVGMRRANNQDSMAVLMAGTLDRFYHHGHLFVVADGMGAHAAGELASRLAVEHIAMQYFRSAEEDCPEALRIAVRESNAEIHRRGQQNPEFYNMGTTASSLAILPVGAVVAHVGDSRVYRLRDRVLEQLTFDHSLVWEMEASGQIHPDSVLGQSIPKNVITRSLGPNANVEVDLEGPFEIHANDQFLLCSDGLSGQVEDEEIAAIMDCLPANLATRVLVDLANLRGGPDNSTVIIVRVEADFAEVSGKSTVAKRPRRRREPSAVSPLLMGTAAICFLGSLGLGLAMAVLNTPVSKALGPMIIAFILGMIASAFCVAQYIQSKPKCKAKPLPKTPGGKGPYRRYSANPSKELFDRLGKTVEELRSAASQRNWMMDWGKIDELQQKGSVAVAQAQFKTAIRLQAEAIIETMHQLRELNNRAANETDIER</sequence>
<name>A0A5C6CKJ7_9BACT</name>
<dbReference type="Proteomes" id="UP000316304">
    <property type="component" value="Unassembled WGS sequence"/>
</dbReference>
<dbReference type="CDD" id="cd00143">
    <property type="entry name" value="PP2Cc"/>
    <property type="match status" value="1"/>
</dbReference>
<keyword evidence="4" id="KW-1185">Reference proteome</keyword>
<dbReference type="InterPro" id="IPR036457">
    <property type="entry name" value="PPM-type-like_dom_sf"/>
</dbReference>
<protein>
    <recommendedName>
        <fullName evidence="2">PPM-type phosphatase domain-containing protein</fullName>
    </recommendedName>
</protein>
<dbReference type="SUPFAM" id="SSF81606">
    <property type="entry name" value="PP2C-like"/>
    <property type="match status" value="1"/>
</dbReference>
<evidence type="ECO:0000313" key="4">
    <source>
        <dbReference type="Proteomes" id="UP000316304"/>
    </source>
</evidence>
<evidence type="ECO:0000313" key="3">
    <source>
        <dbReference type="EMBL" id="TWU24942.1"/>
    </source>
</evidence>
<keyword evidence="1" id="KW-0812">Transmembrane</keyword>
<keyword evidence="3" id="KW-0378">Hydrolase</keyword>
<dbReference type="AlphaFoldDB" id="A0A5C6CKJ7"/>
<dbReference type="SMART" id="SM00331">
    <property type="entry name" value="PP2C_SIG"/>
    <property type="match status" value="1"/>
</dbReference>
<feature type="domain" description="PPM-type phosphatase" evidence="2">
    <location>
        <begin position="35"/>
        <end position="282"/>
    </location>
</feature>
<comment type="caution">
    <text evidence="3">The sequence shown here is derived from an EMBL/GenBank/DDBJ whole genome shotgun (WGS) entry which is preliminary data.</text>
</comment>
<reference evidence="3 4" key="1">
    <citation type="submission" date="2019-02" db="EMBL/GenBank/DDBJ databases">
        <title>Deep-cultivation of Planctomycetes and their phenomic and genomic characterization uncovers novel biology.</title>
        <authorList>
            <person name="Wiegand S."/>
            <person name="Jogler M."/>
            <person name="Boedeker C."/>
            <person name="Pinto D."/>
            <person name="Vollmers J."/>
            <person name="Rivas-Marin E."/>
            <person name="Kohn T."/>
            <person name="Peeters S.H."/>
            <person name="Heuer A."/>
            <person name="Rast P."/>
            <person name="Oberbeckmann S."/>
            <person name="Bunk B."/>
            <person name="Jeske O."/>
            <person name="Meyerdierks A."/>
            <person name="Storesund J.E."/>
            <person name="Kallscheuer N."/>
            <person name="Luecker S."/>
            <person name="Lage O.M."/>
            <person name="Pohl T."/>
            <person name="Merkel B.J."/>
            <person name="Hornburger P."/>
            <person name="Mueller R.-W."/>
            <person name="Bruemmer F."/>
            <person name="Labrenz M."/>
            <person name="Spormann A.M."/>
            <person name="Op Den Camp H."/>
            <person name="Overmann J."/>
            <person name="Amann R."/>
            <person name="Jetten M.S.M."/>
            <person name="Mascher T."/>
            <person name="Medema M.H."/>
            <person name="Devos D.P."/>
            <person name="Kaster A.-K."/>
            <person name="Ovreas L."/>
            <person name="Rohde M."/>
            <person name="Galperin M.Y."/>
            <person name="Jogler C."/>
        </authorList>
    </citation>
    <scope>NUCLEOTIDE SEQUENCE [LARGE SCALE GENOMIC DNA]</scope>
    <source>
        <strain evidence="3 4">Pla52o</strain>
    </source>
</reference>
<feature type="transmembrane region" description="Helical" evidence="1">
    <location>
        <begin position="344"/>
        <end position="363"/>
    </location>
</feature>
<accession>A0A5C6CKJ7</accession>
<dbReference type="EMBL" id="SJPT01000002">
    <property type="protein sequence ID" value="TWU24942.1"/>
    <property type="molecule type" value="Genomic_DNA"/>
</dbReference>
<evidence type="ECO:0000259" key="2">
    <source>
        <dbReference type="PROSITE" id="PS51746"/>
    </source>
</evidence>
<dbReference type="PROSITE" id="PS51746">
    <property type="entry name" value="PPM_2"/>
    <property type="match status" value="1"/>
</dbReference>
<dbReference type="InterPro" id="IPR015655">
    <property type="entry name" value="PP2C"/>
</dbReference>
<dbReference type="Pfam" id="PF13672">
    <property type="entry name" value="PP2C_2"/>
    <property type="match status" value="1"/>
</dbReference>
<dbReference type="PANTHER" id="PTHR47992">
    <property type="entry name" value="PROTEIN PHOSPHATASE"/>
    <property type="match status" value="1"/>
</dbReference>
<keyword evidence="1" id="KW-1133">Transmembrane helix</keyword>
<evidence type="ECO:0000256" key="1">
    <source>
        <dbReference type="SAM" id="Phobius"/>
    </source>
</evidence>
<dbReference type="SMART" id="SM00332">
    <property type="entry name" value="PP2Cc"/>
    <property type="match status" value="1"/>
</dbReference>